<evidence type="ECO:0000256" key="4">
    <source>
        <dbReference type="ARBA" id="ARBA00022989"/>
    </source>
</evidence>
<dbReference type="SMART" id="SM00321">
    <property type="entry name" value="WSC"/>
    <property type="match status" value="3"/>
</dbReference>
<protein>
    <recommendedName>
        <fullName evidence="9">WSC domain-containing protein</fullName>
    </recommendedName>
</protein>
<keyword evidence="11" id="KW-1185">Reference proteome</keyword>
<dbReference type="InterPro" id="IPR002889">
    <property type="entry name" value="WSC_carb-bd"/>
</dbReference>
<feature type="chain" id="PRO_5008627128" description="WSC domain-containing protein" evidence="8">
    <location>
        <begin position="20"/>
        <end position="865"/>
    </location>
</feature>
<dbReference type="InterPro" id="IPR005197">
    <property type="entry name" value="Glyco_hydro_71"/>
</dbReference>
<feature type="domain" description="WSC" evidence="9">
    <location>
        <begin position="306"/>
        <end position="399"/>
    </location>
</feature>
<dbReference type="Pfam" id="PF03659">
    <property type="entry name" value="Glyco_hydro_71"/>
    <property type="match status" value="1"/>
</dbReference>
<evidence type="ECO:0000256" key="7">
    <source>
        <dbReference type="SAM" id="MobiDB-lite"/>
    </source>
</evidence>
<dbReference type="EMBL" id="KV700133">
    <property type="protein sequence ID" value="OCF31538.1"/>
    <property type="molecule type" value="Genomic_DNA"/>
</dbReference>
<dbReference type="PANTHER" id="PTHR24269:SF16">
    <property type="entry name" value="PROTEIN SLG1"/>
    <property type="match status" value="1"/>
</dbReference>
<evidence type="ECO:0000256" key="2">
    <source>
        <dbReference type="ARBA" id="ARBA00022692"/>
    </source>
</evidence>
<reference evidence="10 11" key="1">
    <citation type="submission" date="2013-07" db="EMBL/GenBank/DDBJ databases">
        <title>The Genome Sequence of Cryptococcus heveanensis BCC8398.</title>
        <authorList>
            <consortium name="The Broad Institute Genome Sequencing Platform"/>
            <person name="Cuomo C."/>
            <person name="Litvintseva A."/>
            <person name="Chen Y."/>
            <person name="Heitman J."/>
            <person name="Sun S."/>
            <person name="Springer D."/>
            <person name="Dromer F."/>
            <person name="Young S.K."/>
            <person name="Zeng Q."/>
            <person name="Gargeya S."/>
            <person name="Fitzgerald M."/>
            <person name="Abouelleil A."/>
            <person name="Alvarado L."/>
            <person name="Berlin A.M."/>
            <person name="Chapman S.B."/>
            <person name="Dewar J."/>
            <person name="Goldberg J."/>
            <person name="Griggs A."/>
            <person name="Gujja S."/>
            <person name="Hansen M."/>
            <person name="Howarth C."/>
            <person name="Imamovic A."/>
            <person name="Larimer J."/>
            <person name="McCowan C."/>
            <person name="Murphy C."/>
            <person name="Pearson M."/>
            <person name="Priest M."/>
            <person name="Roberts A."/>
            <person name="Saif S."/>
            <person name="Shea T."/>
            <person name="Sykes S."/>
            <person name="Wortman J."/>
            <person name="Nusbaum C."/>
            <person name="Birren B."/>
        </authorList>
    </citation>
    <scope>NUCLEOTIDE SEQUENCE [LARGE SCALE GENOMIC DNA]</scope>
    <source>
        <strain evidence="10 11">BCC8398</strain>
    </source>
</reference>
<dbReference type="OrthoDB" id="3257981at2759"/>
<dbReference type="GO" id="GO:0051118">
    <property type="term" value="F:glucan endo-1,3-alpha-glucosidase activity"/>
    <property type="evidence" value="ECO:0007669"/>
    <property type="project" value="InterPro"/>
</dbReference>
<dbReference type="Gene3D" id="3.20.20.80">
    <property type="entry name" value="Glycosidases"/>
    <property type="match status" value="1"/>
</dbReference>
<keyword evidence="4" id="KW-1133">Transmembrane helix</keyword>
<accession>A0A1B9GKM8</accession>
<keyword evidence="3 8" id="KW-0732">Signal</keyword>
<evidence type="ECO:0000256" key="1">
    <source>
        <dbReference type="ARBA" id="ARBA00004167"/>
    </source>
</evidence>
<dbReference type="GO" id="GO:0005886">
    <property type="term" value="C:plasma membrane"/>
    <property type="evidence" value="ECO:0007669"/>
    <property type="project" value="TreeGrafter"/>
</dbReference>
<evidence type="ECO:0000256" key="6">
    <source>
        <dbReference type="ARBA" id="ARBA00023180"/>
    </source>
</evidence>
<evidence type="ECO:0000313" key="11">
    <source>
        <dbReference type="Proteomes" id="UP000092666"/>
    </source>
</evidence>
<evidence type="ECO:0000256" key="5">
    <source>
        <dbReference type="ARBA" id="ARBA00023136"/>
    </source>
</evidence>
<name>A0A1B9GKM8_9TREE</name>
<feature type="domain" description="WSC" evidence="9">
    <location>
        <begin position="178"/>
        <end position="268"/>
    </location>
</feature>
<feature type="domain" description="WSC" evidence="9">
    <location>
        <begin position="79"/>
        <end position="172"/>
    </location>
</feature>
<dbReference type="PANTHER" id="PTHR24269">
    <property type="entry name" value="KREMEN PROTEIN"/>
    <property type="match status" value="1"/>
</dbReference>
<dbReference type="Proteomes" id="UP000092666">
    <property type="component" value="Unassembled WGS sequence"/>
</dbReference>
<dbReference type="InterPro" id="IPR051836">
    <property type="entry name" value="Kremen_rcpt"/>
</dbReference>
<dbReference type="CDD" id="cd11577">
    <property type="entry name" value="GH71"/>
    <property type="match status" value="1"/>
</dbReference>
<proteinExistence type="predicted"/>
<evidence type="ECO:0000313" key="10">
    <source>
        <dbReference type="EMBL" id="OCF31538.1"/>
    </source>
</evidence>
<feature type="signal peptide" evidence="8">
    <location>
        <begin position="1"/>
        <end position="19"/>
    </location>
</feature>
<comment type="subcellular location">
    <subcellularLocation>
        <location evidence="1">Membrane</location>
        <topology evidence="1">Single-pass membrane protein</topology>
    </subcellularLocation>
</comment>
<evidence type="ECO:0000256" key="8">
    <source>
        <dbReference type="SAM" id="SignalP"/>
    </source>
</evidence>
<feature type="region of interest" description="Disordered" evidence="7">
    <location>
        <begin position="276"/>
        <end position="306"/>
    </location>
</feature>
<keyword evidence="5" id="KW-0472">Membrane</keyword>
<organism evidence="10 11">
    <name type="scientific">Kwoniella heveanensis BCC8398</name>
    <dbReference type="NCBI Taxonomy" id="1296120"/>
    <lineage>
        <taxon>Eukaryota</taxon>
        <taxon>Fungi</taxon>
        <taxon>Dikarya</taxon>
        <taxon>Basidiomycota</taxon>
        <taxon>Agaricomycotina</taxon>
        <taxon>Tremellomycetes</taxon>
        <taxon>Tremellales</taxon>
        <taxon>Cryptococcaceae</taxon>
        <taxon>Kwoniella</taxon>
    </lineage>
</organism>
<evidence type="ECO:0000256" key="3">
    <source>
        <dbReference type="ARBA" id="ARBA00022729"/>
    </source>
</evidence>
<dbReference type="STRING" id="1296120.A0A1B9GKM8"/>
<dbReference type="AlphaFoldDB" id="A0A1B9GKM8"/>
<keyword evidence="2" id="KW-0812">Transmembrane</keyword>
<keyword evidence="6" id="KW-0325">Glycoprotein</keyword>
<dbReference type="Pfam" id="PF01822">
    <property type="entry name" value="WSC"/>
    <property type="match status" value="3"/>
</dbReference>
<dbReference type="PROSITE" id="PS51212">
    <property type="entry name" value="WSC"/>
    <property type="match status" value="3"/>
</dbReference>
<gene>
    <name evidence="10" type="ORF">I316_06737</name>
</gene>
<sequence>MIGSNVLALALTLLAGTQAVPHPYDSQVGSLHHARSRAHNHIRDVRRSEQLDQQYGYEEEFEALTYQYQKRADGTTTSGWDYVGCVTDGSARALPAVSITRTAMTVDMCTNYCQTQGYTYAGLEEGNACYCDNSIKNGLGVSASSWTCATPCVGDSGQTCGGHWKMSLYRAGSASGSGDTYQGCFSGAKILNSIGIVTNTITPATCTNYCTLKGYGYAGTTLGNNCWCGNTLDTSKKLASDSTCSTKCSGDSSLTCGGTNLFQVYIAQSSAIVTTSSAPSSTSTSKAATSTSTSTSTTTSAASTAMPSSLGCFSETGSSKLLSAVGIQTNTITPISCARYCTTKGYGYAGVTKGNECWCGNTLDMSRKLSSTADCSTKCSGDATMLCGGTNRVGVYIAKDGAGTLTTVASSATTTTSAAVSTSSSTSAVSTTTSTSSQVGEGSATVGVASVPKATGTKQLYAHHMVGNTYSYTQATWSDDITQAQAAGIDGFALNYGSDSWQPARLSDAYTAAAAKGFKMFLSMDVTSLGCSSTGNAASLVNQIAAFASNSAQAKVGSKVLVSTFAGNDCTFGQSSVDAGWKYFRSLISAQSFDIYLMPALFSDISTFSKNTWMDGEFNWDSGWPMAGDALTTASDQSYMNALSSNQTYMAAVSPAFFTYYSPSTYNKNWIYRGDDWLLARRMEQIISMRAQFDFAEIISWNDYGESHYIGPIRADQPNSQGWTNGMPHTAWLEVIKYYAPAFKTGSYPSASDQLVLWTRPHPKAASASAPSMDRPRGWNYTDDLLYAWVALKAASQVTVTSGSNSVTWNLPAGVSKLSVKSNAGTIGAKIVRSGSTVKSYDSTGAFSYTNTPTDYNFNYFVASA</sequence>
<evidence type="ECO:0000259" key="9">
    <source>
        <dbReference type="PROSITE" id="PS51212"/>
    </source>
</evidence>
<reference evidence="11" key="2">
    <citation type="submission" date="2013-12" db="EMBL/GenBank/DDBJ databases">
        <title>Evolution of pathogenesis and genome organization in the Tremellales.</title>
        <authorList>
            <person name="Cuomo C."/>
            <person name="Litvintseva A."/>
            <person name="Heitman J."/>
            <person name="Chen Y."/>
            <person name="Sun S."/>
            <person name="Springer D."/>
            <person name="Dromer F."/>
            <person name="Young S."/>
            <person name="Zeng Q."/>
            <person name="Chapman S."/>
            <person name="Gujja S."/>
            <person name="Saif S."/>
            <person name="Birren B."/>
        </authorList>
    </citation>
    <scope>NUCLEOTIDE SEQUENCE [LARGE SCALE GENOMIC DNA]</scope>
    <source>
        <strain evidence="11">BCC8398</strain>
    </source>
</reference>